<name>A0A913X1F6_EXADI</name>
<feature type="compositionally biased region" description="Polar residues" evidence="8">
    <location>
        <begin position="29"/>
        <end position="39"/>
    </location>
</feature>
<keyword evidence="5" id="KW-0479">Metal-binding</keyword>
<dbReference type="PANTHER" id="PTHR23292:SF6">
    <property type="entry name" value="FI16602P1-RELATED"/>
    <property type="match status" value="1"/>
</dbReference>
<dbReference type="OMA" id="CMWIPFI"/>
<dbReference type="SMART" id="SM00714">
    <property type="entry name" value="LITAF"/>
    <property type="match status" value="1"/>
</dbReference>
<evidence type="ECO:0000256" key="1">
    <source>
        <dbReference type="ARBA" id="ARBA00004414"/>
    </source>
</evidence>
<comment type="subcellular location">
    <subcellularLocation>
        <location evidence="2">Endosome membrane</location>
        <topology evidence="2">Peripheral membrane protein</topology>
    </subcellularLocation>
    <subcellularLocation>
        <location evidence="1">Late endosome membrane</location>
    </subcellularLocation>
    <subcellularLocation>
        <location evidence="3">Lysosome membrane</location>
        <topology evidence="3">Peripheral membrane protein</topology>
        <orientation evidence="3">Cytoplasmic side</orientation>
    </subcellularLocation>
</comment>
<dbReference type="KEGG" id="epa:110236259"/>
<dbReference type="InterPro" id="IPR037519">
    <property type="entry name" value="LITAF_fam"/>
</dbReference>
<evidence type="ECO:0000256" key="6">
    <source>
        <dbReference type="ARBA" id="ARBA00022833"/>
    </source>
</evidence>
<keyword evidence="7 9" id="KW-0472">Membrane</keyword>
<keyword evidence="9" id="KW-1133">Transmembrane helix</keyword>
<dbReference type="RefSeq" id="XP_020897411.1">
    <property type="nucleotide sequence ID" value="XM_021041752.2"/>
</dbReference>
<comment type="similarity">
    <text evidence="4">Belongs to the CDIP1/LITAF family.</text>
</comment>
<dbReference type="GO" id="GO:0005765">
    <property type="term" value="C:lysosomal membrane"/>
    <property type="evidence" value="ECO:0007669"/>
    <property type="project" value="UniProtKB-SubCell"/>
</dbReference>
<evidence type="ECO:0000256" key="2">
    <source>
        <dbReference type="ARBA" id="ARBA00004481"/>
    </source>
</evidence>
<feature type="transmembrane region" description="Helical" evidence="9">
    <location>
        <begin position="70"/>
        <end position="93"/>
    </location>
</feature>
<sequence>MSDEERQRLVNNSDHRSMDCDERPVDQEPTPNGESSEGEQLQFEDVPVYTTCPFCMEKIVTRTHFKSGKYTYWTSVCLCIFQCYCCMWIPFILDGLKNVVHTCPKCGEKLAEYSRLRMDRIWKKKKKHRQAQHQFSTSQSQR</sequence>
<evidence type="ECO:0000256" key="5">
    <source>
        <dbReference type="ARBA" id="ARBA00022723"/>
    </source>
</evidence>
<evidence type="ECO:0000256" key="9">
    <source>
        <dbReference type="SAM" id="Phobius"/>
    </source>
</evidence>
<evidence type="ECO:0000256" key="7">
    <source>
        <dbReference type="ARBA" id="ARBA00023136"/>
    </source>
</evidence>
<keyword evidence="9" id="KW-0812">Transmembrane</keyword>
<feature type="compositionally biased region" description="Basic and acidic residues" evidence="8">
    <location>
        <begin position="1"/>
        <end position="26"/>
    </location>
</feature>
<dbReference type="PANTHER" id="PTHR23292">
    <property type="entry name" value="LIPOPOLYSACCHARIDE-INDUCED TUMOR NECROSIS FACTOR-ALPHA FACTOR"/>
    <property type="match status" value="1"/>
</dbReference>
<protein>
    <recommendedName>
        <fullName evidence="10">LITAF domain-containing protein</fullName>
    </recommendedName>
</protein>
<dbReference type="GeneID" id="110236259"/>
<dbReference type="GO" id="GO:0008270">
    <property type="term" value="F:zinc ion binding"/>
    <property type="evidence" value="ECO:0007669"/>
    <property type="project" value="TreeGrafter"/>
</dbReference>
<reference evidence="11" key="1">
    <citation type="submission" date="2022-11" db="UniProtKB">
        <authorList>
            <consortium name="EnsemblMetazoa"/>
        </authorList>
    </citation>
    <scope>IDENTIFICATION</scope>
</reference>
<dbReference type="InterPro" id="IPR006629">
    <property type="entry name" value="LITAF"/>
</dbReference>
<accession>A0A913X1F6</accession>
<evidence type="ECO:0000256" key="3">
    <source>
        <dbReference type="ARBA" id="ARBA00004630"/>
    </source>
</evidence>
<organism evidence="11 12">
    <name type="scientific">Exaiptasia diaphana</name>
    <name type="common">Tropical sea anemone</name>
    <name type="synonym">Aiptasia pulchella</name>
    <dbReference type="NCBI Taxonomy" id="2652724"/>
    <lineage>
        <taxon>Eukaryota</taxon>
        <taxon>Metazoa</taxon>
        <taxon>Cnidaria</taxon>
        <taxon>Anthozoa</taxon>
        <taxon>Hexacorallia</taxon>
        <taxon>Actiniaria</taxon>
        <taxon>Aiptasiidae</taxon>
        <taxon>Exaiptasia</taxon>
    </lineage>
</organism>
<feature type="region of interest" description="Disordered" evidence="8">
    <location>
        <begin position="1"/>
        <end position="41"/>
    </location>
</feature>
<keyword evidence="12" id="KW-1185">Reference proteome</keyword>
<dbReference type="PROSITE" id="PS51837">
    <property type="entry name" value="LITAF"/>
    <property type="match status" value="1"/>
</dbReference>
<dbReference type="Proteomes" id="UP000887567">
    <property type="component" value="Unplaced"/>
</dbReference>
<dbReference type="AlphaFoldDB" id="A0A913X1F6"/>
<evidence type="ECO:0000313" key="11">
    <source>
        <dbReference type="EnsemblMetazoa" id="XP_020897411.1"/>
    </source>
</evidence>
<dbReference type="OrthoDB" id="5946232at2759"/>
<evidence type="ECO:0000256" key="8">
    <source>
        <dbReference type="SAM" id="MobiDB-lite"/>
    </source>
</evidence>
<evidence type="ECO:0000259" key="10">
    <source>
        <dbReference type="PROSITE" id="PS51837"/>
    </source>
</evidence>
<dbReference type="Pfam" id="PF10601">
    <property type="entry name" value="zf-LITAF-like"/>
    <property type="match status" value="1"/>
</dbReference>
<evidence type="ECO:0000256" key="4">
    <source>
        <dbReference type="ARBA" id="ARBA00005975"/>
    </source>
</evidence>
<feature type="domain" description="LITAF" evidence="10">
    <location>
        <begin position="32"/>
        <end position="115"/>
    </location>
</feature>
<keyword evidence="6" id="KW-0862">Zinc</keyword>
<proteinExistence type="inferred from homology"/>
<dbReference type="GO" id="GO:0031902">
    <property type="term" value="C:late endosome membrane"/>
    <property type="evidence" value="ECO:0007669"/>
    <property type="project" value="UniProtKB-SubCell"/>
</dbReference>
<evidence type="ECO:0000313" key="12">
    <source>
        <dbReference type="Proteomes" id="UP000887567"/>
    </source>
</evidence>
<dbReference type="EnsemblMetazoa" id="XM_021041752.2">
    <property type="protein sequence ID" value="XP_020897411.1"/>
    <property type="gene ID" value="LOC110236259"/>
</dbReference>